<dbReference type="GO" id="GO:0003924">
    <property type="term" value="F:GTPase activity"/>
    <property type="evidence" value="ECO:0007669"/>
    <property type="project" value="UniProtKB-UniRule"/>
</dbReference>
<evidence type="ECO:0000313" key="8">
    <source>
        <dbReference type="EMBL" id="NYS23759.1"/>
    </source>
</evidence>
<comment type="similarity">
    <text evidence="1 6">Belongs to the TRAFAC class TrmE-Era-EngA-EngB-Septin-like GTPase superfamily. TrmE GTPase family.</text>
</comment>
<comment type="subunit">
    <text evidence="6">Homodimer. Heterotetramer of two MnmE and two MnmG subunits.</text>
</comment>
<comment type="function">
    <text evidence="6">Exhibits a very high intrinsic GTPase hydrolysis rate. Involved in the addition of a carboxymethylaminomethyl (cmnm) group at the wobble position (U34) of certain tRNAs, forming tRNA-cmnm(5)s(2)U34.</text>
</comment>
<keyword evidence="6" id="KW-0378">Hydrolase</keyword>
<dbReference type="InterPro" id="IPR025867">
    <property type="entry name" value="MnmE_helical"/>
</dbReference>
<feature type="binding site" evidence="6">
    <location>
        <position position="226"/>
    </location>
    <ligand>
        <name>Mg(2+)</name>
        <dbReference type="ChEBI" id="CHEBI:18420"/>
    </ligand>
</feature>
<dbReference type="InterPro" id="IPR006073">
    <property type="entry name" value="GTP-bd"/>
</dbReference>
<feature type="binding site" evidence="6">
    <location>
        <position position="117"/>
    </location>
    <ligand>
        <name>(6S)-5-formyl-5,6,7,8-tetrahydrofolate</name>
        <dbReference type="ChEBI" id="CHEBI:57457"/>
    </ligand>
</feature>
<organism evidence="8 9">
    <name type="scientific">Rhabdonatronobacter sediminivivens</name>
    <dbReference type="NCBI Taxonomy" id="2743469"/>
    <lineage>
        <taxon>Bacteria</taxon>
        <taxon>Pseudomonadati</taxon>
        <taxon>Pseudomonadota</taxon>
        <taxon>Alphaproteobacteria</taxon>
        <taxon>Rhodobacterales</taxon>
        <taxon>Paracoccaceae</taxon>
        <taxon>Rhabdonatronobacter</taxon>
    </lineage>
</organism>
<keyword evidence="5 6" id="KW-0342">GTP-binding</keyword>
<gene>
    <name evidence="6 8" type="primary">mnmE</name>
    <name evidence="6" type="synonym">trmE</name>
    <name evidence="8" type="ORF">HUK65_02055</name>
</gene>
<dbReference type="Pfam" id="PF01926">
    <property type="entry name" value="MMR_HSR1"/>
    <property type="match status" value="1"/>
</dbReference>
<evidence type="ECO:0000256" key="6">
    <source>
        <dbReference type="HAMAP-Rule" id="MF_00379"/>
    </source>
</evidence>
<dbReference type="SUPFAM" id="SSF52540">
    <property type="entry name" value="P-loop containing nucleoside triphosphate hydrolases"/>
    <property type="match status" value="1"/>
</dbReference>
<accession>A0A7Z0HXP2</accession>
<dbReference type="RefSeq" id="WP_179904467.1">
    <property type="nucleotide sequence ID" value="NZ_JACBXS010000003.1"/>
</dbReference>
<dbReference type="PROSITE" id="PS51709">
    <property type="entry name" value="G_TRME"/>
    <property type="match status" value="1"/>
</dbReference>
<keyword evidence="2 6" id="KW-0819">tRNA processing</keyword>
<dbReference type="InterPro" id="IPR027266">
    <property type="entry name" value="TrmE/GcvT-like"/>
</dbReference>
<feature type="binding site" evidence="6">
    <location>
        <position position="246"/>
    </location>
    <ligand>
        <name>K(+)</name>
        <dbReference type="ChEBI" id="CHEBI:29103"/>
    </ligand>
</feature>
<feature type="binding site" evidence="6">
    <location>
        <position position="20"/>
    </location>
    <ligand>
        <name>(6S)-5-formyl-5,6,7,8-tetrahydrofolate</name>
        <dbReference type="ChEBI" id="CHEBI:57457"/>
    </ligand>
</feature>
<dbReference type="InterPro" id="IPR005225">
    <property type="entry name" value="Small_GTP-bd"/>
</dbReference>
<dbReference type="AlphaFoldDB" id="A0A7Z0HXP2"/>
<protein>
    <recommendedName>
        <fullName evidence="6">tRNA modification GTPase MnmE</fullName>
        <ecNumber evidence="6">3.6.-.-</ecNumber>
    </recommendedName>
</protein>
<name>A0A7Z0HXP2_9RHOB</name>
<keyword evidence="3 6" id="KW-0547">Nucleotide-binding</keyword>
<evidence type="ECO:0000256" key="4">
    <source>
        <dbReference type="ARBA" id="ARBA00022958"/>
    </source>
</evidence>
<evidence type="ECO:0000313" key="9">
    <source>
        <dbReference type="Proteomes" id="UP000529417"/>
    </source>
</evidence>
<dbReference type="InterPro" id="IPR031168">
    <property type="entry name" value="G_TrmE"/>
</dbReference>
<dbReference type="SUPFAM" id="SSF116878">
    <property type="entry name" value="TrmE connector domain"/>
    <property type="match status" value="1"/>
</dbReference>
<keyword evidence="6" id="KW-0963">Cytoplasm</keyword>
<dbReference type="GO" id="GO:0005525">
    <property type="term" value="F:GTP binding"/>
    <property type="evidence" value="ECO:0007669"/>
    <property type="project" value="UniProtKB-UniRule"/>
</dbReference>
<dbReference type="CDD" id="cd04164">
    <property type="entry name" value="trmE"/>
    <property type="match status" value="1"/>
</dbReference>
<dbReference type="EC" id="3.6.-.-" evidence="6"/>
<evidence type="ECO:0000256" key="2">
    <source>
        <dbReference type="ARBA" id="ARBA00022694"/>
    </source>
</evidence>
<feature type="binding site" evidence="6">
    <location>
        <position position="428"/>
    </location>
    <ligand>
        <name>(6S)-5-formyl-5,6,7,8-tetrahydrofolate</name>
        <dbReference type="ChEBI" id="CHEBI:57457"/>
    </ligand>
</feature>
<keyword evidence="9" id="KW-1185">Reference proteome</keyword>
<feature type="binding site" evidence="6">
    <location>
        <begin position="241"/>
        <end position="247"/>
    </location>
    <ligand>
        <name>GTP</name>
        <dbReference type="ChEBI" id="CHEBI:37565"/>
    </ligand>
</feature>
<dbReference type="CDD" id="cd14858">
    <property type="entry name" value="TrmE_N"/>
    <property type="match status" value="1"/>
</dbReference>
<feature type="binding site" evidence="6">
    <location>
        <begin position="222"/>
        <end position="227"/>
    </location>
    <ligand>
        <name>GTP</name>
        <dbReference type="ChEBI" id="CHEBI:37565"/>
    </ligand>
</feature>
<dbReference type="Proteomes" id="UP000529417">
    <property type="component" value="Unassembled WGS sequence"/>
</dbReference>
<keyword evidence="4 6" id="KW-0630">Potassium</keyword>
<dbReference type="GO" id="GO:0005737">
    <property type="term" value="C:cytoplasm"/>
    <property type="evidence" value="ECO:0007669"/>
    <property type="project" value="UniProtKB-SubCell"/>
</dbReference>
<dbReference type="PANTHER" id="PTHR42714:SF2">
    <property type="entry name" value="TRNA MODIFICATION GTPASE GTPBP3, MITOCHONDRIAL"/>
    <property type="match status" value="1"/>
</dbReference>
<feature type="domain" description="TrmE-type G" evidence="7">
    <location>
        <begin position="212"/>
        <end position="351"/>
    </location>
</feature>
<feature type="binding site" evidence="6">
    <location>
        <position position="222"/>
    </location>
    <ligand>
        <name>K(+)</name>
        <dbReference type="ChEBI" id="CHEBI:29103"/>
    </ligand>
</feature>
<sequence>MDTIYALATARGRAGVAVIRVSGPAAWDAATTLAGTGLMPRVPSLRKLRGACGSVLDTGLVLLFEDGASFTGERVAELMIHGSPAGVAAVEGELGRMPGLRHAEAGEFTRRALADGRLDLVQVEALADLVDSDTEFQRKQAIRLLEGAAGKTIGQWRGKLVRALALLEAGIDFAEEQLGDFMGEISANLEQVIREIDTELDGMRARERIRSGFEVAILGPVNAGKSTLLNALAGREAAITSHIAGTTRDVIEVQMDLGGFPVTLLDTAGLRDSDDEIEQIGIARARQRADDADIRVILLEHRGADPAVPPRADDIVIVGKADIQAAGSGGVSGVTGQGIDLLLQRLEDRLQERVTPDGFAVRARHEQGLRAARDRLEKAFGCVQDVDGMVELAAADISAAVHALDSLIGKVDVEDLLDDIFASFCIGK</sequence>
<dbReference type="InterPro" id="IPR027368">
    <property type="entry name" value="MnmE_dom2"/>
</dbReference>
<evidence type="ECO:0000259" key="7">
    <source>
        <dbReference type="PROSITE" id="PS51709"/>
    </source>
</evidence>
<dbReference type="Gene3D" id="3.40.50.300">
    <property type="entry name" value="P-loop containing nucleotide triphosphate hydrolases"/>
    <property type="match status" value="1"/>
</dbReference>
<evidence type="ECO:0000256" key="5">
    <source>
        <dbReference type="ARBA" id="ARBA00023134"/>
    </source>
</evidence>
<feature type="binding site" evidence="6">
    <location>
        <position position="247"/>
    </location>
    <ligand>
        <name>Mg(2+)</name>
        <dbReference type="ChEBI" id="CHEBI:18420"/>
    </ligand>
</feature>
<evidence type="ECO:0000256" key="3">
    <source>
        <dbReference type="ARBA" id="ARBA00022741"/>
    </source>
</evidence>
<feature type="binding site" evidence="6">
    <location>
        <position position="243"/>
    </location>
    <ligand>
        <name>K(+)</name>
        <dbReference type="ChEBI" id="CHEBI:29103"/>
    </ligand>
</feature>
<dbReference type="GO" id="GO:0002098">
    <property type="term" value="P:tRNA wobble uridine modification"/>
    <property type="evidence" value="ECO:0007669"/>
    <property type="project" value="TreeGrafter"/>
</dbReference>
<dbReference type="GO" id="GO:0046872">
    <property type="term" value="F:metal ion binding"/>
    <property type="evidence" value="ECO:0007669"/>
    <property type="project" value="UniProtKB-KW"/>
</dbReference>
<dbReference type="NCBIfam" id="NF003661">
    <property type="entry name" value="PRK05291.1-3"/>
    <property type="match status" value="1"/>
</dbReference>
<keyword evidence="6" id="KW-0479">Metal-binding</keyword>
<dbReference type="Pfam" id="PF10396">
    <property type="entry name" value="TrmE_N"/>
    <property type="match status" value="1"/>
</dbReference>
<comment type="cofactor">
    <cofactor evidence="6">
        <name>K(+)</name>
        <dbReference type="ChEBI" id="CHEBI:29103"/>
    </cofactor>
    <text evidence="6">Binds 1 potassium ion per subunit.</text>
</comment>
<feature type="binding site" evidence="6">
    <location>
        <position position="77"/>
    </location>
    <ligand>
        <name>(6S)-5-formyl-5,6,7,8-tetrahydrofolate</name>
        <dbReference type="ChEBI" id="CHEBI:57457"/>
    </ligand>
</feature>
<dbReference type="HAMAP" id="MF_00379">
    <property type="entry name" value="GTPase_MnmE"/>
    <property type="match status" value="1"/>
</dbReference>
<comment type="caution">
    <text evidence="6">Lacks conserved residue(s) required for the propagation of feature annotation.</text>
</comment>
<comment type="caution">
    <text evidence="8">The sequence shown here is derived from an EMBL/GenBank/DDBJ whole genome shotgun (WGS) entry which is preliminary data.</text>
</comment>
<reference evidence="8 9" key="1">
    <citation type="journal article" date="2000" name="Arch. Microbiol.">
        <title>Rhodobaca bogoriensis gen. nov. and sp. nov., an alkaliphilic purple nonsulfur bacterium from African Rift Valley soda lakes.</title>
        <authorList>
            <person name="Milford A.D."/>
            <person name="Achenbach L.A."/>
            <person name="Jung D.O."/>
            <person name="Madigan M.T."/>
        </authorList>
    </citation>
    <scope>NUCLEOTIDE SEQUENCE [LARGE SCALE GENOMIC DNA]</scope>
    <source>
        <strain evidence="8 9">2376</strain>
    </source>
</reference>
<dbReference type="InterPro" id="IPR018948">
    <property type="entry name" value="GTP-bd_TrmE_N"/>
</dbReference>
<keyword evidence="6" id="KW-0460">Magnesium</keyword>
<dbReference type="Pfam" id="PF12631">
    <property type="entry name" value="MnmE_helical"/>
    <property type="match status" value="1"/>
</dbReference>
<dbReference type="EMBL" id="JACBXS010000003">
    <property type="protein sequence ID" value="NYS23759.1"/>
    <property type="molecule type" value="Genomic_DNA"/>
</dbReference>
<feature type="binding site" evidence="6">
    <location>
        <position position="241"/>
    </location>
    <ligand>
        <name>K(+)</name>
        <dbReference type="ChEBI" id="CHEBI:29103"/>
    </ligand>
</feature>
<proteinExistence type="inferred from homology"/>
<dbReference type="Gene3D" id="3.30.1360.120">
    <property type="entry name" value="Probable tRNA modification gtpase trme, domain 1"/>
    <property type="match status" value="1"/>
</dbReference>
<comment type="subcellular location">
    <subcellularLocation>
        <location evidence="6">Cytoplasm</location>
    </subcellularLocation>
</comment>
<evidence type="ECO:0000256" key="1">
    <source>
        <dbReference type="ARBA" id="ARBA00011043"/>
    </source>
</evidence>
<dbReference type="InterPro" id="IPR027417">
    <property type="entry name" value="P-loop_NTPase"/>
</dbReference>
<dbReference type="Gene3D" id="1.20.120.430">
    <property type="entry name" value="tRNA modification GTPase MnmE domain 2"/>
    <property type="match status" value="1"/>
</dbReference>
<dbReference type="InterPro" id="IPR004520">
    <property type="entry name" value="GTPase_MnmE"/>
</dbReference>
<dbReference type="NCBIfam" id="TIGR00231">
    <property type="entry name" value="small_GTP"/>
    <property type="match status" value="1"/>
</dbReference>
<dbReference type="PANTHER" id="PTHR42714">
    <property type="entry name" value="TRNA MODIFICATION GTPASE GTPBP3"/>
    <property type="match status" value="1"/>
</dbReference>
<dbReference type="GO" id="GO:0030488">
    <property type="term" value="P:tRNA methylation"/>
    <property type="evidence" value="ECO:0007669"/>
    <property type="project" value="TreeGrafter"/>
</dbReference>
<feature type="binding site" evidence="6">
    <location>
        <begin position="266"/>
        <end position="269"/>
    </location>
    <ligand>
        <name>GTP</name>
        <dbReference type="ChEBI" id="CHEBI:37565"/>
    </ligand>
</feature>